<sequence length="241" mass="27738">MEVKKMLDTNAQLPLYLQLKEILKNKINTGEYPENTKIPAESELIESYEVSRITVRKAVEELVEEGYLLKKQGKGTFVNRHKVFRKIEYVMGFSESCKSNGFTPTSIVLERKIIPATEGMAKKLDIAQGDDVLYIQRKRMADNIPIMLENNYFSYERYSFLMEEELTDSLYEVLKVQGTLAINPGETALEIVTADDQIAKIMEVAVGTPFFFMDTLINDQNNIPIHVGNQYYLGEVYRFYL</sequence>
<evidence type="ECO:0000256" key="1">
    <source>
        <dbReference type="ARBA" id="ARBA00023015"/>
    </source>
</evidence>
<dbReference type="InterPro" id="IPR036388">
    <property type="entry name" value="WH-like_DNA-bd_sf"/>
</dbReference>
<dbReference type="InterPro" id="IPR036390">
    <property type="entry name" value="WH_DNA-bd_sf"/>
</dbReference>
<name>I3U684_ENTFD</name>
<dbReference type="HOGENOM" id="CLU_063236_8_2_9"/>
<dbReference type="Gene3D" id="1.10.10.10">
    <property type="entry name" value="Winged helix-like DNA-binding domain superfamily/Winged helix DNA-binding domain"/>
    <property type="match status" value="1"/>
</dbReference>
<keyword evidence="5" id="KW-0614">Plasmid</keyword>
<feature type="domain" description="HTH gntR-type" evidence="4">
    <location>
        <begin position="13"/>
        <end position="81"/>
    </location>
</feature>
<dbReference type="Pfam" id="PF07702">
    <property type="entry name" value="UTRA"/>
    <property type="match status" value="1"/>
</dbReference>
<dbReference type="GO" id="GO:0045892">
    <property type="term" value="P:negative regulation of DNA-templated transcription"/>
    <property type="evidence" value="ECO:0007669"/>
    <property type="project" value="TreeGrafter"/>
</dbReference>
<gene>
    <name evidence="5" type="ORF">HMPREF0351_12898</name>
</gene>
<dbReference type="SMART" id="SM00866">
    <property type="entry name" value="UTRA"/>
    <property type="match status" value="1"/>
</dbReference>
<dbReference type="SMART" id="SM00345">
    <property type="entry name" value="HTH_GNTR"/>
    <property type="match status" value="1"/>
</dbReference>
<accession>I3U684</accession>
<evidence type="ECO:0000313" key="5">
    <source>
        <dbReference type="EMBL" id="AFK60522.1"/>
    </source>
</evidence>
<keyword evidence="1" id="KW-0805">Transcription regulation</keyword>
<keyword evidence="3" id="KW-0804">Transcription</keyword>
<evidence type="ECO:0000259" key="4">
    <source>
        <dbReference type="PROSITE" id="PS50949"/>
    </source>
</evidence>
<evidence type="ECO:0000256" key="2">
    <source>
        <dbReference type="ARBA" id="ARBA00023125"/>
    </source>
</evidence>
<evidence type="ECO:0000313" key="6">
    <source>
        <dbReference type="Proteomes" id="UP000005269"/>
    </source>
</evidence>
<dbReference type="PRINTS" id="PR00035">
    <property type="entry name" value="HTHGNTR"/>
</dbReference>
<dbReference type="FunFam" id="1.10.10.10:FF:000079">
    <property type="entry name" value="GntR family transcriptional regulator"/>
    <property type="match status" value="1"/>
</dbReference>
<dbReference type="PANTHER" id="PTHR44846">
    <property type="entry name" value="MANNOSYL-D-GLYCERATE TRANSPORT/METABOLISM SYSTEM REPRESSOR MNGR-RELATED"/>
    <property type="match status" value="1"/>
</dbReference>
<dbReference type="Gene3D" id="3.40.1410.10">
    <property type="entry name" value="Chorismate lyase-like"/>
    <property type="match status" value="1"/>
</dbReference>
<dbReference type="Proteomes" id="UP000005269">
    <property type="component" value="Plasmid 3"/>
</dbReference>
<dbReference type="InterPro" id="IPR000524">
    <property type="entry name" value="Tscrpt_reg_HTH_GntR"/>
</dbReference>
<dbReference type="AlphaFoldDB" id="I3U684"/>
<dbReference type="CDD" id="cd07377">
    <property type="entry name" value="WHTH_GntR"/>
    <property type="match status" value="1"/>
</dbReference>
<keyword evidence="2" id="KW-0238">DNA-binding</keyword>
<dbReference type="SUPFAM" id="SSF64288">
    <property type="entry name" value="Chorismate lyase-like"/>
    <property type="match status" value="1"/>
</dbReference>
<dbReference type="Pfam" id="PF00392">
    <property type="entry name" value="GntR"/>
    <property type="match status" value="1"/>
</dbReference>
<dbReference type="InterPro" id="IPR011663">
    <property type="entry name" value="UTRA"/>
</dbReference>
<dbReference type="EMBL" id="CP003586">
    <property type="protein sequence ID" value="AFK60522.1"/>
    <property type="molecule type" value="Genomic_DNA"/>
</dbReference>
<organism evidence="5 6">
    <name type="scientific">Enterococcus faecium (strain ATCC BAA-472 / TX0016 / DO)</name>
    <dbReference type="NCBI Taxonomy" id="333849"/>
    <lineage>
        <taxon>Bacteria</taxon>
        <taxon>Bacillati</taxon>
        <taxon>Bacillota</taxon>
        <taxon>Bacilli</taxon>
        <taxon>Lactobacillales</taxon>
        <taxon>Enterococcaceae</taxon>
        <taxon>Enterococcus</taxon>
    </lineage>
</organism>
<reference evidence="5 6" key="1">
    <citation type="journal article" date="2012" name="BMC Microbiol.">
        <title>Complete genome sequence of Enterococcus faecium strain TX16 and comparative genomic analysis of Enterococcus faecium genomes.</title>
        <authorList>
            <person name="Qin X."/>
            <person name="Galloway-Pena J.R."/>
            <person name="Sillanpaa J."/>
            <person name="Hyeob Roh J."/>
            <person name="Nallapareddy S.R."/>
            <person name="Chowdhury S."/>
            <person name="Bourgogne A."/>
            <person name="Choudhury T."/>
            <person name="Munzy D.M."/>
            <person name="Buhay C.J."/>
            <person name="Ding Y."/>
            <person name="Dugan-Rocha S."/>
            <person name="Liu W."/>
            <person name="Kovar C."/>
            <person name="Sodergren E."/>
            <person name="Highlander S."/>
            <person name="Petrosino J.F."/>
            <person name="Worley K.C."/>
            <person name="Gibbs R.A."/>
            <person name="Weinstock G.M."/>
            <person name="Murray B.E."/>
        </authorList>
    </citation>
    <scope>NUCLEOTIDE SEQUENCE [LARGE SCALE GENOMIC DNA]</scope>
    <source>
        <strain evidence="6">ATCC BAA-472 / TX0016 / DO</strain>
        <plasmid evidence="5">3</plasmid>
    </source>
</reference>
<dbReference type="KEGG" id="efu:HMPREF0351_12898"/>
<geneLocation type="plasmid" evidence="5 6">
    <name>3</name>
</geneLocation>
<dbReference type="SUPFAM" id="SSF46785">
    <property type="entry name" value="Winged helix' DNA-binding domain"/>
    <property type="match status" value="1"/>
</dbReference>
<protein>
    <submittedName>
        <fullName evidence="5">GntR family transcriptional regulator</fullName>
    </submittedName>
</protein>
<dbReference type="GO" id="GO:0003700">
    <property type="term" value="F:DNA-binding transcription factor activity"/>
    <property type="evidence" value="ECO:0007669"/>
    <property type="project" value="InterPro"/>
</dbReference>
<evidence type="ECO:0000256" key="3">
    <source>
        <dbReference type="ARBA" id="ARBA00023163"/>
    </source>
</evidence>
<dbReference type="GO" id="GO:0003677">
    <property type="term" value="F:DNA binding"/>
    <property type="evidence" value="ECO:0007669"/>
    <property type="project" value="UniProtKB-KW"/>
</dbReference>
<dbReference type="InterPro" id="IPR028978">
    <property type="entry name" value="Chorismate_lyase_/UTRA_dom_sf"/>
</dbReference>
<proteinExistence type="predicted"/>
<dbReference type="PANTHER" id="PTHR44846:SF1">
    <property type="entry name" value="MANNOSYL-D-GLYCERATE TRANSPORT_METABOLISM SYSTEM REPRESSOR MNGR-RELATED"/>
    <property type="match status" value="1"/>
</dbReference>
<dbReference type="InterPro" id="IPR050679">
    <property type="entry name" value="Bact_HTH_transcr_reg"/>
</dbReference>
<keyword evidence="6" id="KW-1185">Reference proteome</keyword>
<dbReference type="PROSITE" id="PS50949">
    <property type="entry name" value="HTH_GNTR"/>
    <property type="match status" value="1"/>
</dbReference>